<protein>
    <submittedName>
        <fullName evidence="1">Uncharacterized protein</fullName>
    </submittedName>
</protein>
<evidence type="ECO:0000313" key="2">
    <source>
        <dbReference type="Proteomes" id="UP000467385"/>
    </source>
</evidence>
<gene>
    <name evidence="1" type="ORF">MCNS_53880</name>
</gene>
<accession>A0A7I7YKE2</accession>
<dbReference type="EMBL" id="AP022613">
    <property type="protein sequence ID" value="BBZ42325.1"/>
    <property type="molecule type" value="Genomic_DNA"/>
</dbReference>
<evidence type="ECO:0000313" key="1">
    <source>
        <dbReference type="EMBL" id="BBZ42325.1"/>
    </source>
</evidence>
<dbReference type="Proteomes" id="UP000467385">
    <property type="component" value="Chromosome"/>
</dbReference>
<dbReference type="AlphaFoldDB" id="A0A7I7YKE2"/>
<name>A0A7I7YKE2_9MYCO</name>
<keyword evidence="2" id="KW-1185">Reference proteome</keyword>
<sequence>MGQLLAAAEVFRMVLQPHRPLAPAPGGLLVEQARLSRLVLGPCQLRVLELMGLAA</sequence>
<organism evidence="1 2">
    <name type="scientific">Mycobacterium conspicuum</name>
    <dbReference type="NCBI Taxonomy" id="44010"/>
    <lineage>
        <taxon>Bacteria</taxon>
        <taxon>Bacillati</taxon>
        <taxon>Actinomycetota</taxon>
        <taxon>Actinomycetes</taxon>
        <taxon>Mycobacteriales</taxon>
        <taxon>Mycobacteriaceae</taxon>
        <taxon>Mycobacterium</taxon>
    </lineage>
</organism>
<proteinExistence type="predicted"/>
<reference evidence="1 2" key="1">
    <citation type="journal article" date="2019" name="Emerg. Microbes Infect.">
        <title>Comprehensive subspecies identification of 175 nontuberculous mycobacteria species based on 7547 genomic profiles.</title>
        <authorList>
            <person name="Matsumoto Y."/>
            <person name="Kinjo T."/>
            <person name="Motooka D."/>
            <person name="Nabeya D."/>
            <person name="Jung N."/>
            <person name="Uechi K."/>
            <person name="Horii T."/>
            <person name="Iida T."/>
            <person name="Fujita J."/>
            <person name="Nakamura S."/>
        </authorList>
    </citation>
    <scope>NUCLEOTIDE SEQUENCE [LARGE SCALE GENOMIC DNA]</scope>
    <source>
        <strain evidence="1 2">JCM 14738</strain>
    </source>
</reference>